<dbReference type="PANTHER" id="PTHR10739">
    <property type="entry name" value="CYTIDYLYLTRANSFERASE"/>
    <property type="match status" value="1"/>
</dbReference>
<dbReference type="OrthoDB" id="17102at2759"/>
<keyword evidence="7" id="KW-1208">Phospholipid metabolism</keyword>
<dbReference type="VEuPathDB" id="MicrosporidiaDB:AAJ76_3000017096"/>
<dbReference type="SUPFAM" id="SSF52374">
    <property type="entry name" value="Nucleotidylyl transferase"/>
    <property type="match status" value="1"/>
</dbReference>
<evidence type="ECO:0000313" key="12">
    <source>
        <dbReference type="Proteomes" id="UP000034350"/>
    </source>
</evidence>
<evidence type="ECO:0000256" key="1">
    <source>
        <dbReference type="ARBA" id="ARBA00010101"/>
    </source>
</evidence>
<evidence type="ECO:0000256" key="5">
    <source>
        <dbReference type="ARBA" id="ARBA00023098"/>
    </source>
</evidence>
<dbReference type="EMBL" id="JPQZ01000030">
    <property type="protein sequence ID" value="KKO75148.1"/>
    <property type="molecule type" value="Genomic_DNA"/>
</dbReference>
<keyword evidence="6" id="KW-0594">Phospholipid biosynthesis</keyword>
<keyword evidence="5" id="KW-0443">Lipid metabolism</keyword>
<evidence type="ECO:0000256" key="4">
    <source>
        <dbReference type="ARBA" id="ARBA00022695"/>
    </source>
</evidence>
<reference evidence="11 12" key="1">
    <citation type="journal article" date="2015" name="Environ. Microbiol.">
        <title>Genome analyses suggest the presence of polyploidy and recent human-driven expansions in eight global populations of the honeybee pathogen Nosema ceranae.</title>
        <authorList>
            <person name="Pelin A."/>
            <person name="Selman M."/>
            <person name="Aris-Brosou S."/>
            <person name="Farinelli L."/>
            <person name="Corradi N."/>
        </authorList>
    </citation>
    <scope>NUCLEOTIDE SEQUENCE [LARGE SCALE GENOMIC DNA]</scope>
    <source>
        <strain evidence="11 12">PA08 1199</strain>
    </source>
</reference>
<dbReference type="InterPro" id="IPR004821">
    <property type="entry name" value="Cyt_trans-like"/>
</dbReference>
<dbReference type="Proteomes" id="UP000034350">
    <property type="component" value="Unassembled WGS sequence"/>
</dbReference>
<dbReference type="GeneID" id="36319929"/>
<keyword evidence="4 11" id="KW-0548">Nucleotidyltransferase</keyword>
<comment type="caution">
    <text evidence="11">The sequence shown here is derived from an EMBL/GenBank/DDBJ whole genome shotgun (WGS) entry which is preliminary data.</text>
</comment>
<protein>
    <recommendedName>
        <fullName evidence="8">choline-phosphate cytidylyltransferase</fullName>
        <ecNumber evidence="8">2.7.7.15</ecNumber>
    </recommendedName>
</protein>
<dbReference type="Gene3D" id="3.40.50.620">
    <property type="entry name" value="HUPs"/>
    <property type="match status" value="1"/>
</dbReference>
<keyword evidence="3 11" id="KW-0808">Transferase</keyword>
<accession>A0A0F9WQC7</accession>
<sequence>MKNTKKSKNKVVKDKHTRNKHTENKHTIDVDINDKYTLMYPNYPTDKSLYEPMTSQLCLYKVPNNRPIRIYCDGVYDVFHYGHSRSLKQAKYLFPNVHLIAGVTSDKMTEEYKGSTLFSENERAESLKHCRYVDEVIEHCPWVITEDFILKHNIDFIAHDEAPYRHGDVDDIYKIYKDKGIFIPIMRSKGISTSKIITNIVKDYDKYVIRNIERGCTPQELNISFLQFNRLKLTKLINSKFKQQINNLMDDINNIKSEFRYANMYWDMVINRLVTRFKRERIIERIIEFIR</sequence>
<dbReference type="AlphaFoldDB" id="A0A0F9WQC7"/>
<dbReference type="InterPro" id="IPR014729">
    <property type="entry name" value="Rossmann-like_a/b/a_fold"/>
</dbReference>
<evidence type="ECO:0000256" key="3">
    <source>
        <dbReference type="ARBA" id="ARBA00022679"/>
    </source>
</evidence>
<evidence type="ECO:0000256" key="7">
    <source>
        <dbReference type="ARBA" id="ARBA00023264"/>
    </source>
</evidence>
<keyword evidence="12" id="KW-1185">Reference proteome</keyword>
<dbReference type="GO" id="GO:0004105">
    <property type="term" value="F:choline-phosphate cytidylyltransferase activity"/>
    <property type="evidence" value="ECO:0007669"/>
    <property type="project" value="UniProtKB-EC"/>
</dbReference>
<name>A0A0F9WQC7_9MICR</name>
<evidence type="ECO:0000313" key="11">
    <source>
        <dbReference type="EMBL" id="KKO75148.1"/>
    </source>
</evidence>
<dbReference type="VEuPathDB" id="MicrosporidiaDB:G9O61_00g016470"/>
<dbReference type="OMA" id="FHYGHSR"/>
<evidence type="ECO:0000256" key="9">
    <source>
        <dbReference type="SAM" id="MobiDB-lite"/>
    </source>
</evidence>
<dbReference type="PANTHER" id="PTHR10739:SF13">
    <property type="entry name" value="CHOLINE-PHOSPHATE CYTIDYLYLTRANSFERASE"/>
    <property type="match status" value="1"/>
</dbReference>
<feature type="domain" description="Cytidyltransferase-like" evidence="10">
    <location>
        <begin position="71"/>
        <end position="198"/>
    </location>
</feature>
<evidence type="ECO:0000256" key="2">
    <source>
        <dbReference type="ARBA" id="ARBA00022516"/>
    </source>
</evidence>
<dbReference type="NCBIfam" id="TIGR00125">
    <property type="entry name" value="cyt_tran_rel"/>
    <property type="match status" value="1"/>
</dbReference>
<dbReference type="EC" id="2.7.7.15" evidence="8"/>
<keyword evidence="2" id="KW-0444">Lipid biosynthesis</keyword>
<feature type="compositionally biased region" description="Basic residues" evidence="9">
    <location>
        <begin position="1"/>
        <end position="19"/>
    </location>
</feature>
<dbReference type="CDD" id="cd02174">
    <property type="entry name" value="CCT"/>
    <property type="match status" value="1"/>
</dbReference>
<proteinExistence type="inferred from homology"/>
<dbReference type="Pfam" id="PF01467">
    <property type="entry name" value="CTP_transf_like"/>
    <property type="match status" value="1"/>
</dbReference>
<evidence type="ECO:0000256" key="8">
    <source>
        <dbReference type="ARBA" id="ARBA00026101"/>
    </source>
</evidence>
<dbReference type="RefSeq" id="XP_024330890.1">
    <property type="nucleotide sequence ID" value="XM_024474998.1"/>
</dbReference>
<dbReference type="InterPro" id="IPR041723">
    <property type="entry name" value="CCT"/>
</dbReference>
<comment type="similarity">
    <text evidence="1">Belongs to the cytidylyltransferase family.</text>
</comment>
<dbReference type="VEuPathDB" id="MicrosporidiaDB:NCER_102057"/>
<dbReference type="GO" id="GO:0031210">
    <property type="term" value="F:phosphatidylcholine binding"/>
    <property type="evidence" value="ECO:0007669"/>
    <property type="project" value="TreeGrafter"/>
</dbReference>
<organism evidence="11 12">
    <name type="scientific">Vairimorpha ceranae</name>
    <dbReference type="NCBI Taxonomy" id="40302"/>
    <lineage>
        <taxon>Eukaryota</taxon>
        <taxon>Fungi</taxon>
        <taxon>Fungi incertae sedis</taxon>
        <taxon>Microsporidia</taxon>
        <taxon>Nosematidae</taxon>
        <taxon>Vairimorpha</taxon>
    </lineage>
</organism>
<dbReference type="InterPro" id="IPR045049">
    <property type="entry name" value="Pcy1-like"/>
</dbReference>
<feature type="region of interest" description="Disordered" evidence="9">
    <location>
        <begin position="1"/>
        <end position="26"/>
    </location>
</feature>
<gene>
    <name evidence="11" type="ORF">AAJ76_3000017096</name>
</gene>
<evidence type="ECO:0000256" key="6">
    <source>
        <dbReference type="ARBA" id="ARBA00023209"/>
    </source>
</evidence>
<evidence type="ECO:0000259" key="10">
    <source>
        <dbReference type="Pfam" id="PF01467"/>
    </source>
</evidence>